<dbReference type="Proteomes" id="UP000031057">
    <property type="component" value="Unassembled WGS sequence"/>
</dbReference>
<gene>
    <name evidence="2" type="ORF">LK12_08665</name>
</gene>
<dbReference type="RefSeq" id="WP_039282254.1">
    <property type="nucleotide sequence ID" value="NZ_JTDI01000003.1"/>
</dbReference>
<dbReference type="EMBL" id="JTDI01000003">
    <property type="protein sequence ID" value="KHK91000.1"/>
    <property type="molecule type" value="Genomic_DNA"/>
</dbReference>
<evidence type="ECO:0000256" key="1">
    <source>
        <dbReference type="SAM" id="MobiDB-lite"/>
    </source>
</evidence>
<feature type="compositionally biased region" description="Polar residues" evidence="1">
    <location>
        <begin position="1"/>
        <end position="10"/>
    </location>
</feature>
<reference evidence="2 3" key="1">
    <citation type="submission" date="2014-10" db="EMBL/GenBank/DDBJ databases">
        <title>Genome sequence of Novosphingobium malaysiense MUSC 273(T).</title>
        <authorList>
            <person name="Lee L.-H."/>
        </authorList>
    </citation>
    <scope>NUCLEOTIDE SEQUENCE [LARGE SCALE GENOMIC DNA]</scope>
    <source>
        <strain evidence="2 3">MUSC 273</strain>
    </source>
</reference>
<proteinExistence type="predicted"/>
<keyword evidence="3" id="KW-1185">Reference proteome</keyword>
<evidence type="ECO:0000313" key="3">
    <source>
        <dbReference type="Proteomes" id="UP000031057"/>
    </source>
</evidence>
<protein>
    <submittedName>
        <fullName evidence="2">Uncharacterized protein</fullName>
    </submittedName>
</protein>
<dbReference type="AlphaFoldDB" id="A0A0B1ZIR9"/>
<dbReference type="OrthoDB" id="7391698at2"/>
<evidence type="ECO:0000313" key="2">
    <source>
        <dbReference type="EMBL" id="KHK91000.1"/>
    </source>
</evidence>
<dbReference type="STRING" id="1348853.LK12_08665"/>
<sequence length="94" mass="10722">MSDTPSTIQNEDGAPKGFGWSDSAELHKCEDGGGLFHRFKTIRRGTMAELIHFVMDLPEEKRQDYAIQKDGDRTFKIGEIRSLYRRSDFPTGQV</sequence>
<organism evidence="2 3">
    <name type="scientific">Novosphingobium malaysiense</name>
    <dbReference type="NCBI Taxonomy" id="1348853"/>
    <lineage>
        <taxon>Bacteria</taxon>
        <taxon>Pseudomonadati</taxon>
        <taxon>Pseudomonadota</taxon>
        <taxon>Alphaproteobacteria</taxon>
        <taxon>Sphingomonadales</taxon>
        <taxon>Sphingomonadaceae</taxon>
        <taxon>Novosphingobium</taxon>
    </lineage>
</organism>
<comment type="caution">
    <text evidence="2">The sequence shown here is derived from an EMBL/GenBank/DDBJ whole genome shotgun (WGS) entry which is preliminary data.</text>
</comment>
<name>A0A0B1ZIR9_9SPHN</name>
<feature type="region of interest" description="Disordered" evidence="1">
    <location>
        <begin position="1"/>
        <end position="21"/>
    </location>
</feature>
<accession>A0A0B1ZIR9</accession>